<gene>
    <name evidence="1" type="ORF">DC094_08535</name>
</gene>
<evidence type="ECO:0000313" key="2">
    <source>
        <dbReference type="Proteomes" id="UP000244906"/>
    </source>
</evidence>
<name>A0A2V1GY87_9GAMM</name>
<dbReference type="AlphaFoldDB" id="A0A2V1GY87"/>
<dbReference type="RefSeq" id="WP_116686684.1">
    <property type="nucleotide sequence ID" value="NZ_CAWNYD010000002.1"/>
</dbReference>
<sequence length="272" mass="30453">MKKLVVIALTLMIVACQSNPEKANKPVAKSNGVYDRIFTQAMVMGCNKKHPGSQDICKCHGQVIFDNTPADVKQGLMLGTVSAGKLAAILMQNQDKLDACGAFPEDKKEPIEANLIDSCAIEDNDSIYYTTGSEVPTFKAVLTQEQQEQLASVDESVTDQQLKEAYWKPLREKIQNLMKDSGIKLDDFSRKMMIDAQQEVEVCTMQAQKKFYLPEELNAVRKLAYSGASLDETVELMLALGYQRRGSDISRQQQDDRISELLKCEVRKCNKK</sequence>
<comment type="caution">
    <text evidence="1">The sequence shown here is derived from an EMBL/GenBank/DDBJ whole genome shotgun (WGS) entry which is preliminary data.</text>
</comment>
<dbReference type="EMBL" id="QDDL01000002">
    <property type="protein sequence ID" value="PVZ70613.1"/>
    <property type="molecule type" value="Genomic_DNA"/>
</dbReference>
<dbReference type="PROSITE" id="PS51257">
    <property type="entry name" value="PROKAR_LIPOPROTEIN"/>
    <property type="match status" value="1"/>
</dbReference>
<protein>
    <recommendedName>
        <fullName evidence="3">Lipoprotein</fullName>
    </recommendedName>
</protein>
<keyword evidence="2" id="KW-1185">Reference proteome</keyword>
<reference evidence="1 2" key="1">
    <citation type="submission" date="2018-04" db="EMBL/GenBank/DDBJ databases">
        <title>Thalassorhabdus spongiae gen. nov., sp. nov., isolated from a marine sponge in South-West Iceland.</title>
        <authorList>
            <person name="Knobloch S."/>
            <person name="Daussin A."/>
            <person name="Johannsson R."/>
            <person name="Marteinsson V.T."/>
        </authorList>
    </citation>
    <scope>NUCLEOTIDE SEQUENCE [LARGE SCALE GENOMIC DNA]</scope>
    <source>
        <strain evidence="1 2">Hp12</strain>
    </source>
</reference>
<evidence type="ECO:0000313" key="1">
    <source>
        <dbReference type="EMBL" id="PVZ70613.1"/>
    </source>
</evidence>
<organism evidence="1 2">
    <name type="scientific">Pelagibaculum spongiae</name>
    <dbReference type="NCBI Taxonomy" id="2080658"/>
    <lineage>
        <taxon>Bacteria</taxon>
        <taxon>Pseudomonadati</taxon>
        <taxon>Pseudomonadota</taxon>
        <taxon>Gammaproteobacteria</taxon>
        <taxon>Oceanospirillales</taxon>
        <taxon>Pelagibaculum</taxon>
    </lineage>
</organism>
<evidence type="ECO:0008006" key="3">
    <source>
        <dbReference type="Google" id="ProtNLM"/>
    </source>
</evidence>
<dbReference type="Proteomes" id="UP000244906">
    <property type="component" value="Unassembled WGS sequence"/>
</dbReference>
<accession>A0A2V1GY87</accession>
<proteinExistence type="predicted"/>